<dbReference type="GO" id="GO:0008821">
    <property type="term" value="F:crossover junction DNA endonuclease activity"/>
    <property type="evidence" value="ECO:0007669"/>
    <property type="project" value="InterPro"/>
</dbReference>
<dbReference type="InterPro" id="IPR018202">
    <property type="entry name" value="Ser_caboxypep_ser_AS"/>
</dbReference>
<evidence type="ECO:0000256" key="3">
    <source>
        <dbReference type="ARBA" id="ARBA00022670"/>
    </source>
</evidence>
<dbReference type="SUPFAM" id="SSF88723">
    <property type="entry name" value="PIN domain-like"/>
    <property type="match status" value="1"/>
</dbReference>
<evidence type="ECO:0000259" key="8">
    <source>
        <dbReference type="SMART" id="SM00484"/>
    </source>
</evidence>
<evidence type="ECO:0000256" key="7">
    <source>
        <dbReference type="SAM" id="MobiDB-lite"/>
    </source>
</evidence>
<dbReference type="SMART" id="SM00484">
    <property type="entry name" value="XPGI"/>
    <property type="match status" value="1"/>
</dbReference>
<dbReference type="GO" id="GO:0004185">
    <property type="term" value="F:serine-type carboxypeptidase activity"/>
    <property type="evidence" value="ECO:0007669"/>
    <property type="project" value="InterPro"/>
</dbReference>
<dbReference type="Pfam" id="PF00752">
    <property type="entry name" value="XPG_N"/>
    <property type="match status" value="1"/>
</dbReference>
<dbReference type="InterPro" id="IPR037316">
    <property type="entry name" value="Yen1_H3TH"/>
</dbReference>
<dbReference type="SUPFAM" id="SSF53474">
    <property type="entry name" value="alpha/beta-Hydrolases"/>
    <property type="match status" value="1"/>
</dbReference>
<dbReference type="Pfam" id="PF18380">
    <property type="entry name" value="GEN1_C"/>
    <property type="match status" value="1"/>
</dbReference>
<dbReference type="CDD" id="cd09870">
    <property type="entry name" value="PIN_YEN1"/>
    <property type="match status" value="1"/>
</dbReference>
<dbReference type="PANTHER" id="PTHR11081:SF75">
    <property type="entry name" value="ENDONUCLEASE, PUTATIVE (AFU_ORTHOLOGUE AFUA_3G13260)-RELATED"/>
    <property type="match status" value="1"/>
</dbReference>
<accession>A0A0F4GE53</accession>
<dbReference type="Gene3D" id="3.40.50.1010">
    <property type="entry name" value="5'-nuclease"/>
    <property type="match status" value="2"/>
</dbReference>
<dbReference type="SMART" id="SM00485">
    <property type="entry name" value="XPGN"/>
    <property type="match status" value="1"/>
</dbReference>
<protein>
    <recommendedName>
        <fullName evidence="12">Carboxypeptidase</fullName>
    </recommendedName>
</protein>
<dbReference type="InterPro" id="IPR006085">
    <property type="entry name" value="XPG_DNA_repair_N"/>
</dbReference>
<feature type="region of interest" description="Disordered" evidence="7">
    <location>
        <begin position="792"/>
        <end position="877"/>
    </location>
</feature>
<evidence type="ECO:0000256" key="4">
    <source>
        <dbReference type="ARBA" id="ARBA00022722"/>
    </source>
</evidence>
<comment type="similarity">
    <text evidence="1">Belongs to the peptidase S10 family.</text>
</comment>
<keyword evidence="5" id="KW-0378">Hydrolase</keyword>
<feature type="region of interest" description="Disordered" evidence="7">
    <location>
        <begin position="489"/>
        <end position="518"/>
    </location>
</feature>
<dbReference type="GO" id="GO:0006281">
    <property type="term" value="P:DNA repair"/>
    <property type="evidence" value="ECO:0007669"/>
    <property type="project" value="UniProtKB-ARBA"/>
</dbReference>
<dbReference type="InterPro" id="IPR029058">
    <property type="entry name" value="AB_hydrolase_fold"/>
</dbReference>
<evidence type="ECO:0000256" key="2">
    <source>
        <dbReference type="ARBA" id="ARBA00022645"/>
    </source>
</evidence>
<feature type="compositionally biased region" description="Basic residues" evidence="7">
    <location>
        <begin position="504"/>
        <end position="513"/>
    </location>
</feature>
<feature type="compositionally biased region" description="Low complexity" evidence="7">
    <location>
        <begin position="654"/>
        <end position="665"/>
    </location>
</feature>
<feature type="compositionally biased region" description="Low complexity" evidence="7">
    <location>
        <begin position="531"/>
        <end position="543"/>
    </location>
</feature>
<dbReference type="OrthoDB" id="443318at2759"/>
<dbReference type="FunFam" id="3.40.50.1010:FF:000051">
    <property type="entry name" value="Rad2-like endonuclease, putative (AFU_orthologue AFUA_3G13260)"/>
    <property type="match status" value="1"/>
</dbReference>
<dbReference type="PANTHER" id="PTHR11081">
    <property type="entry name" value="FLAP ENDONUCLEASE FAMILY MEMBER"/>
    <property type="match status" value="1"/>
</dbReference>
<organism evidence="10 11">
    <name type="scientific">Zymoseptoria brevis</name>
    <dbReference type="NCBI Taxonomy" id="1047168"/>
    <lineage>
        <taxon>Eukaryota</taxon>
        <taxon>Fungi</taxon>
        <taxon>Dikarya</taxon>
        <taxon>Ascomycota</taxon>
        <taxon>Pezizomycotina</taxon>
        <taxon>Dothideomycetes</taxon>
        <taxon>Dothideomycetidae</taxon>
        <taxon>Mycosphaerellales</taxon>
        <taxon>Mycosphaerellaceae</taxon>
        <taxon>Zymoseptoria</taxon>
    </lineage>
</organism>
<dbReference type="STRING" id="1047168.A0A0F4GE53"/>
<feature type="compositionally biased region" description="Polar residues" evidence="7">
    <location>
        <begin position="588"/>
        <end position="597"/>
    </location>
</feature>
<keyword evidence="11" id="KW-1185">Reference proteome</keyword>
<evidence type="ECO:0000256" key="1">
    <source>
        <dbReference type="ARBA" id="ARBA00009431"/>
    </source>
</evidence>
<evidence type="ECO:0000259" key="9">
    <source>
        <dbReference type="SMART" id="SM00485"/>
    </source>
</evidence>
<dbReference type="GO" id="GO:0017108">
    <property type="term" value="F:5'-flap endonuclease activity"/>
    <property type="evidence" value="ECO:0007669"/>
    <property type="project" value="TreeGrafter"/>
</dbReference>
<evidence type="ECO:0000313" key="11">
    <source>
        <dbReference type="Proteomes" id="UP000033647"/>
    </source>
</evidence>
<dbReference type="InterPro" id="IPR029060">
    <property type="entry name" value="PIN-like_dom_sf"/>
</dbReference>
<feature type="compositionally biased region" description="Polar residues" evidence="7">
    <location>
        <begin position="823"/>
        <end position="842"/>
    </location>
</feature>
<dbReference type="MEROPS" id="S10.016"/>
<dbReference type="InterPro" id="IPR006084">
    <property type="entry name" value="XPG/Rad2"/>
</dbReference>
<gene>
    <name evidence="10" type="ORF">TI39_contig4191g00002</name>
</gene>
<feature type="domain" description="XPG-I" evidence="8">
    <location>
        <begin position="112"/>
        <end position="186"/>
    </location>
</feature>
<reference evidence="10 11" key="1">
    <citation type="submission" date="2015-03" db="EMBL/GenBank/DDBJ databases">
        <title>RNA-seq based gene annotation and comparative genomics of four Zymoseptoria species reveal species-specific pathogenicity related genes and transposable element activity.</title>
        <authorList>
            <person name="Grandaubert J."/>
            <person name="Bhattacharyya A."/>
            <person name="Stukenbrock E.H."/>
        </authorList>
    </citation>
    <scope>NUCLEOTIDE SEQUENCE [LARGE SCALE GENOMIC DNA]</scope>
    <source>
        <strain evidence="10 11">Zb18110</strain>
    </source>
</reference>
<keyword evidence="4" id="KW-0540">Nuclease</keyword>
<evidence type="ECO:0000313" key="10">
    <source>
        <dbReference type="EMBL" id="KJX94460.1"/>
    </source>
</evidence>
<dbReference type="Gene3D" id="3.40.50.1820">
    <property type="entry name" value="alpha/beta hydrolase"/>
    <property type="match status" value="1"/>
</dbReference>
<dbReference type="Pfam" id="PF00450">
    <property type="entry name" value="Peptidase_S10"/>
    <property type="match status" value="2"/>
</dbReference>
<feature type="compositionally biased region" description="Polar residues" evidence="7">
    <location>
        <begin position="634"/>
        <end position="646"/>
    </location>
</feature>
<dbReference type="SUPFAM" id="SSF47807">
    <property type="entry name" value="5' to 3' exonuclease, C-terminal subdomain"/>
    <property type="match status" value="1"/>
</dbReference>
<evidence type="ECO:0000256" key="5">
    <source>
        <dbReference type="ARBA" id="ARBA00022801"/>
    </source>
</evidence>
<dbReference type="InterPro" id="IPR041177">
    <property type="entry name" value="GEN1_C"/>
</dbReference>
<dbReference type="EMBL" id="LAFY01004150">
    <property type="protein sequence ID" value="KJX94460.1"/>
    <property type="molecule type" value="Genomic_DNA"/>
</dbReference>
<dbReference type="FunFam" id="3.40.50.1010:FF:000037">
    <property type="entry name" value="Rad2-like endonuclease, putative (AFU_orthologue AFUA_3G13260)"/>
    <property type="match status" value="1"/>
</dbReference>
<dbReference type="InterPro" id="IPR036279">
    <property type="entry name" value="5-3_exonuclease_C_sf"/>
</dbReference>
<evidence type="ECO:0000256" key="6">
    <source>
        <dbReference type="ARBA" id="ARBA00023180"/>
    </source>
</evidence>
<dbReference type="InterPro" id="IPR033124">
    <property type="entry name" value="Ser_caboxypep_his_AS"/>
</dbReference>
<dbReference type="GO" id="GO:0006508">
    <property type="term" value="P:proteolysis"/>
    <property type="evidence" value="ECO:0007669"/>
    <property type="project" value="UniProtKB-KW"/>
</dbReference>
<feature type="domain" description="XPG N-terminal" evidence="9">
    <location>
        <begin position="1"/>
        <end position="94"/>
    </location>
</feature>
<dbReference type="CDD" id="cd09906">
    <property type="entry name" value="H3TH_YEN1"/>
    <property type="match status" value="1"/>
</dbReference>
<dbReference type="InterPro" id="IPR006086">
    <property type="entry name" value="XPG-I_dom"/>
</dbReference>
<dbReference type="PRINTS" id="PR00853">
    <property type="entry name" value="XPGRADSUPER"/>
</dbReference>
<dbReference type="PROSITE" id="PS00560">
    <property type="entry name" value="CARBOXYPEPT_SER_HIS"/>
    <property type="match status" value="1"/>
</dbReference>
<keyword evidence="3" id="KW-0645">Protease</keyword>
<comment type="caution">
    <text evidence="10">The sequence shown here is derived from an EMBL/GenBank/DDBJ whole genome shotgun (WGS) entry which is preliminary data.</text>
</comment>
<dbReference type="Proteomes" id="UP000033647">
    <property type="component" value="Unassembled WGS sequence"/>
</dbReference>
<keyword evidence="6" id="KW-0325">Glycoprotein</keyword>
<dbReference type="PROSITE" id="PS00131">
    <property type="entry name" value="CARBOXYPEPT_SER_SER"/>
    <property type="match status" value="1"/>
</dbReference>
<proteinExistence type="inferred from homology"/>
<name>A0A0F4GE53_9PEZI</name>
<keyword evidence="2" id="KW-0121">Carboxypeptidase</keyword>
<sequence>MGISGIFKELGPGQRISLVKLAADHYAVHDRPFRLAIDISIWLFQIQAGKGGSNPALRTFYYRLLRLLTHNIHPLFVFDGPNKPTFKRNKKVGGPGVRVASVPEFLAKQLLKQFGFPWHVAPGEAEAECALLQREGIVDAVLSEDVDTLMFGSGVTLKSWTAESSQKTPTHVTVYRTEETTARSGLDTQGMILVALMSGGDYIVEGIPGCGPKVACDAARAGFGKELCDLASRKDAMGLRAWRERLQHEIKTNESKLFSRKNSKLVIPEDFPNREVLGYYTHPCVSTADKLAKLKDSLAWDQDIDFAALRGFTADAFDWRCLGGAKKFIRNLAPAMLVRQLRLRSDEPTPFETEAQEAQERSLISAIHGKRNHATTDGELEYRVSFIPQNFVPIDLSIEDPDDDFVPAGGAEEQSEAENDWAALPDNTQPAEEDEEEPSSPTKKRNFKPYFPDQPEKLWMLRTFLKVGCPLLVEVYENPPRDAKSFFKARRQAKEAGKGDSSQPKKKTTRKKKTADMPANALLAFTSVVKSSQGAPTSSQSSQGREPLKAITTANRPLPTSKISGPSVIELDDDDTVEESGFKRPGTSVFQRPSSSIGARPTASNEEDDEPTPRPNVKKSVSKRKPDTRPVAIQQPSEASADVSRTPQRRKRPAPSLQSSPAASQRTINSYFSPSPLRIAPRISMRDQLADVVSLISSPAAVPKFPPRARTPTPPAQRVAADDYDLVALPESVTRRRQRGPLKRAKTSPAIFVADDDLDADLHLDSLPLERSFSSTDLGNVLSTQIQETLDLAGSSSPVMNRTRHTEPPALVTATRPPPRTEPLQSNYSAATTRQPGKQSRSAAERQTPLASAISKTTRAELPAVRRSPRQTVQQEQIKRRIKLRQSLRGAWTEVEAETLDLSGITPPANVRQGRAGLTDAQFPPTPEGVTTIKSKHHNGIKVSYKEPGICETTPGVKSYAGYVHLPKDALNETHEHNGYPINTFYWFFESRKDPANAPLAIWLNGGPGGSSLLGALAENGPCFVANDSKTTYLNPYSWNNEANLLFIDQPVQVGYSYDVLTNVTVDLVAMSAEEQGIHHADFSNGVPKQNNTFLVGTSSSQDQRSTANSTQHAATALWHFAQTWFEEFPAYKPNDGGISLFTESYGGHYGPGFMDFFARRNVEIERGKLDGHVLKLSTLGIINGCIDAPDMIETEIIFSYNNTYGVEAISKEEYEKSMHDFHKPGGAKDLIEKCREMERKTDPHDHGDVVETNKFCSHAADYAERIADDVFVNASRAARFDVTHEAKDPFPPPYMFGWLNQHETQKAFGVPVNHSWVSSTVAEAFHKTGDLVKGNQLKQISYLLEHGVSVALMYGDRDFACNWIGGERYSKNIPWTHQDQFKDAGYTPLLGSSPYTESNGLTRQFGNLSFTRVYQAGHMIPSYQPEAAYNIFMRALTGRDIATGAVDLSHYASSHSEQYSTKGPSDTWWMKNDVLPQQPHECYILDVASRCTDEEAEWIKDGTAIVKDWILVGRNESAAVEMGQKLEDLPLIGGQYPLLGDW</sequence>
<evidence type="ECO:0008006" key="12">
    <source>
        <dbReference type="Google" id="ProtNLM"/>
    </source>
</evidence>
<feature type="region of interest" description="Disordered" evidence="7">
    <location>
        <begin position="530"/>
        <end position="675"/>
    </location>
</feature>
<dbReference type="InterPro" id="IPR001563">
    <property type="entry name" value="Peptidase_S10"/>
</dbReference>
<dbReference type="Pfam" id="PF00867">
    <property type="entry name" value="XPG_I"/>
    <property type="match status" value="1"/>
</dbReference>
<feature type="region of interest" description="Disordered" evidence="7">
    <location>
        <begin position="402"/>
        <end position="449"/>
    </location>
</feature>